<dbReference type="EMBL" id="JAGKHQ010000005">
    <property type="protein sequence ID" value="KAG7516370.1"/>
    <property type="molecule type" value="Genomic_DNA"/>
</dbReference>
<dbReference type="PROSITE" id="PS00135">
    <property type="entry name" value="TRYPSIN_SER"/>
    <property type="match status" value="1"/>
</dbReference>
<accession>A0AAV6SIM2</accession>
<evidence type="ECO:0000256" key="2">
    <source>
        <dbReference type="ARBA" id="ARBA00022801"/>
    </source>
</evidence>
<dbReference type="Proteomes" id="UP000693946">
    <property type="component" value="Linkage Group LG13"/>
</dbReference>
<dbReference type="EMBL" id="JAGKHQ010000005">
    <property type="protein sequence ID" value="KAG7516373.1"/>
    <property type="molecule type" value="Genomic_DNA"/>
</dbReference>
<evidence type="ECO:0000313" key="13">
    <source>
        <dbReference type="EMBL" id="KAG7516372.1"/>
    </source>
</evidence>
<organism evidence="13 14">
    <name type="scientific">Solea senegalensis</name>
    <name type="common">Senegalese sole</name>
    <dbReference type="NCBI Taxonomy" id="28829"/>
    <lineage>
        <taxon>Eukaryota</taxon>
        <taxon>Metazoa</taxon>
        <taxon>Chordata</taxon>
        <taxon>Craniata</taxon>
        <taxon>Vertebrata</taxon>
        <taxon>Euteleostomi</taxon>
        <taxon>Actinopterygii</taxon>
        <taxon>Neopterygii</taxon>
        <taxon>Teleostei</taxon>
        <taxon>Neoteleostei</taxon>
        <taxon>Acanthomorphata</taxon>
        <taxon>Carangaria</taxon>
        <taxon>Pleuronectiformes</taxon>
        <taxon>Pleuronectoidei</taxon>
        <taxon>Soleidae</taxon>
        <taxon>Solea</taxon>
    </lineage>
</organism>
<evidence type="ECO:0000313" key="14">
    <source>
        <dbReference type="Proteomes" id="UP000693946"/>
    </source>
</evidence>
<dbReference type="InterPro" id="IPR002172">
    <property type="entry name" value="LDrepeatLR_classA_rpt"/>
</dbReference>
<dbReference type="PANTHER" id="PTHR24252:SF30">
    <property type="entry name" value="TRANSMEMBRANE SERINE PROTEASE 2"/>
    <property type="match status" value="1"/>
</dbReference>
<keyword evidence="3 7" id="KW-0720">Serine protease</keyword>
<evidence type="ECO:0000256" key="7">
    <source>
        <dbReference type="RuleBase" id="RU363034"/>
    </source>
</evidence>
<evidence type="ECO:0000256" key="6">
    <source>
        <dbReference type="PROSITE-ProRule" id="PRU00196"/>
    </source>
</evidence>
<name>A0AAV6SIM2_SOLSE</name>
<dbReference type="GO" id="GO:0004252">
    <property type="term" value="F:serine-type endopeptidase activity"/>
    <property type="evidence" value="ECO:0007669"/>
    <property type="project" value="InterPro"/>
</dbReference>
<evidence type="ECO:0000256" key="4">
    <source>
        <dbReference type="ARBA" id="ARBA00023157"/>
    </source>
</evidence>
<sequence>MSNNQGIESAYDNKGFQHDNGRPPPYNQEGQQQIYPPLFQETPNYVAVTSAPVNTQFTTAPSPLPPTIGQKQGKKKCPWSYIVCAVLCVLLVLAVIGTLLWYFLVHQCLLGKSCRPGGKCLSLSQWCDGTRDCPQGEDETHCLRLKGADSILESYTTDSDMWLPVCADSWNNDFGRTVCEQIGYMSQDYVAYSKISTSSPNGYMKLQYGSNPDFPFQPQLFYSASCYSAAVALTCVECGKSSAAPNSRIVGGTEAKSGAWPWQVSLQINGQHLCGGSIISPYWILSAAHCFQRYNNAYQWRVYAGGVSLRSMTSGKSVQKIINHENYDPDTHDNDIALLRLTSPLTLSSTVKPVCLPNAGVNLAAERQAWITGWGSLRVSGPTPDRLNQAQVTIYSEETCNRQSVLNGKVTETMFCAGKLAGGVDTCQGDSGGPLVVKEGNLWWLAGDTSWGYGCALRNKPGVYGNVTYFLNWVYGQMQND</sequence>
<evidence type="ECO:0000256" key="1">
    <source>
        <dbReference type="ARBA" id="ARBA00022670"/>
    </source>
</evidence>
<feature type="transmembrane region" description="Helical" evidence="9">
    <location>
        <begin position="79"/>
        <end position="104"/>
    </location>
</feature>
<keyword evidence="9" id="KW-1133">Transmembrane helix</keyword>
<dbReference type="EMBL" id="JAGKHQ010000005">
    <property type="protein sequence ID" value="KAG7516371.1"/>
    <property type="molecule type" value="Genomic_DNA"/>
</dbReference>
<proteinExistence type="predicted"/>
<gene>
    <name evidence="13" type="ORF">JOB18_030087</name>
</gene>
<reference evidence="13 14" key="1">
    <citation type="journal article" date="2021" name="Sci. Rep.">
        <title>Chromosome anchoring in Senegalese sole (Solea senegalensis) reveals sex-associated markers and genome rearrangements in flatfish.</title>
        <authorList>
            <person name="Guerrero-Cozar I."/>
            <person name="Gomez-Garrido J."/>
            <person name="Berbel C."/>
            <person name="Martinez-Blanch J.F."/>
            <person name="Alioto T."/>
            <person name="Claros M.G."/>
            <person name="Gagnaire P.A."/>
            <person name="Manchado M."/>
        </authorList>
    </citation>
    <scope>NUCLEOTIDE SEQUENCE [LARGE SCALE GENOMIC DNA]</scope>
    <source>
        <strain evidence="13">Sse05_10M</strain>
    </source>
</reference>
<evidence type="ECO:0000259" key="10">
    <source>
        <dbReference type="PROSITE" id="PS50240"/>
    </source>
</evidence>
<dbReference type="EMBL" id="JAGKHQ010000005">
    <property type="protein sequence ID" value="KAG7516369.1"/>
    <property type="molecule type" value="Genomic_DNA"/>
</dbReference>
<dbReference type="PROSITE" id="PS50240">
    <property type="entry name" value="TRYPSIN_DOM"/>
    <property type="match status" value="1"/>
</dbReference>
<evidence type="ECO:0000256" key="5">
    <source>
        <dbReference type="PROSITE-ProRule" id="PRU00124"/>
    </source>
</evidence>
<evidence type="ECO:0000259" key="11">
    <source>
        <dbReference type="PROSITE" id="PS50287"/>
    </source>
</evidence>
<keyword evidence="2 7" id="KW-0378">Hydrolase</keyword>
<dbReference type="GO" id="GO:0016020">
    <property type="term" value="C:membrane"/>
    <property type="evidence" value="ECO:0007669"/>
    <property type="project" value="InterPro"/>
</dbReference>
<evidence type="ECO:0000256" key="8">
    <source>
        <dbReference type="SAM" id="MobiDB-lite"/>
    </source>
</evidence>
<dbReference type="InterPro" id="IPR001254">
    <property type="entry name" value="Trypsin_dom"/>
</dbReference>
<dbReference type="SMART" id="SM00020">
    <property type="entry name" value="Tryp_SPc"/>
    <property type="match status" value="1"/>
</dbReference>
<dbReference type="PROSITE" id="PS50287">
    <property type="entry name" value="SRCR_2"/>
    <property type="match status" value="1"/>
</dbReference>
<comment type="caution">
    <text evidence="6">Lacks conserved residue(s) required for the propagation of feature annotation.</text>
</comment>
<keyword evidence="9" id="KW-0472">Membrane</keyword>
<feature type="region of interest" description="Disordered" evidence="8">
    <location>
        <begin position="1"/>
        <end position="31"/>
    </location>
</feature>
<dbReference type="Pfam" id="PF15494">
    <property type="entry name" value="SRCR_2"/>
    <property type="match status" value="1"/>
</dbReference>
<keyword evidence="14" id="KW-1185">Reference proteome</keyword>
<dbReference type="FunFam" id="2.40.10.10:FF:000003">
    <property type="entry name" value="Transmembrane serine protease 3"/>
    <property type="match status" value="1"/>
</dbReference>
<dbReference type="InterPro" id="IPR018114">
    <property type="entry name" value="TRYPSIN_HIS"/>
</dbReference>
<keyword evidence="4 5" id="KW-1015">Disulfide bond</keyword>
<dbReference type="CDD" id="cd00112">
    <property type="entry name" value="LDLa"/>
    <property type="match status" value="1"/>
</dbReference>
<dbReference type="PROSITE" id="PS50068">
    <property type="entry name" value="LDLRA_2"/>
    <property type="match status" value="1"/>
</dbReference>
<keyword evidence="9 12" id="KW-0812">Transmembrane</keyword>
<dbReference type="Pfam" id="PF00089">
    <property type="entry name" value="Trypsin"/>
    <property type="match status" value="1"/>
</dbReference>
<feature type="disulfide bond" evidence="5">
    <location>
        <begin position="127"/>
        <end position="142"/>
    </location>
</feature>
<dbReference type="GO" id="GO:0006508">
    <property type="term" value="P:proteolysis"/>
    <property type="evidence" value="ECO:0007669"/>
    <property type="project" value="UniProtKB-KW"/>
</dbReference>
<dbReference type="EMBL" id="JAGKHQ010000005">
    <property type="protein sequence ID" value="KAG7516372.1"/>
    <property type="molecule type" value="Genomic_DNA"/>
</dbReference>
<keyword evidence="1 7" id="KW-0645">Protease</keyword>
<evidence type="ECO:0000256" key="9">
    <source>
        <dbReference type="SAM" id="Phobius"/>
    </source>
</evidence>
<dbReference type="PANTHER" id="PTHR24252">
    <property type="entry name" value="ACROSIN-RELATED"/>
    <property type="match status" value="1"/>
</dbReference>
<dbReference type="SMART" id="SM00192">
    <property type="entry name" value="LDLa"/>
    <property type="match status" value="1"/>
</dbReference>
<reference evidence="13" key="2">
    <citation type="submission" date="2021-03" db="EMBL/GenBank/DDBJ databases">
        <authorList>
            <person name="Guerrero-Cozar I."/>
            <person name="Gomez-Garrido J."/>
            <person name="Berbel C."/>
            <person name="Martinez-Blanch J.F."/>
            <person name="Alioto T."/>
            <person name="Claros M.G."/>
            <person name="Gagnaire P.A."/>
            <person name="Manchado M."/>
        </authorList>
    </citation>
    <scope>NUCLEOTIDE SEQUENCE</scope>
    <source>
        <strain evidence="13">Sse05_10M</strain>
        <tissue evidence="13">Blood</tissue>
    </source>
</reference>
<comment type="caution">
    <text evidence="13">The sequence shown here is derived from an EMBL/GenBank/DDBJ whole genome shotgun (WGS) entry which is preliminary data.</text>
</comment>
<dbReference type="EMBL" id="JAGKHQ010000005">
    <property type="protein sequence ID" value="KAG7516374.1"/>
    <property type="molecule type" value="Genomic_DNA"/>
</dbReference>
<protein>
    <submittedName>
        <fullName evidence="12">Transmembrane protease serine 2</fullName>
    </submittedName>
</protein>
<dbReference type="InterPro" id="IPR033116">
    <property type="entry name" value="TRYPSIN_SER"/>
</dbReference>
<feature type="domain" description="Peptidase S1" evidence="10">
    <location>
        <begin position="249"/>
        <end position="479"/>
    </location>
</feature>
<feature type="domain" description="SRCR" evidence="11">
    <location>
        <begin position="143"/>
        <end position="183"/>
    </location>
</feature>
<evidence type="ECO:0000256" key="3">
    <source>
        <dbReference type="ARBA" id="ARBA00022825"/>
    </source>
</evidence>
<dbReference type="InterPro" id="IPR001190">
    <property type="entry name" value="SRCR"/>
</dbReference>
<feature type="disulfide bond" evidence="5">
    <location>
        <begin position="108"/>
        <end position="120"/>
    </location>
</feature>
<dbReference type="AlphaFoldDB" id="A0AAV6SIM2"/>
<dbReference type="PROSITE" id="PS00134">
    <property type="entry name" value="TRYPSIN_HIS"/>
    <property type="match status" value="1"/>
</dbReference>
<evidence type="ECO:0000313" key="12">
    <source>
        <dbReference type="EMBL" id="KAG7516369.1"/>
    </source>
</evidence>
<dbReference type="CDD" id="cd00190">
    <property type="entry name" value="Tryp_SPc"/>
    <property type="match status" value="1"/>
</dbReference>